<reference evidence="2" key="1">
    <citation type="journal article" date="2019" name="Int. J. Syst. Evol. Microbiol.">
        <title>The Global Catalogue of Microorganisms (GCM) 10K type strain sequencing project: providing services to taxonomists for standard genome sequencing and annotation.</title>
        <authorList>
            <consortium name="The Broad Institute Genomics Platform"/>
            <consortium name="The Broad Institute Genome Sequencing Center for Infectious Disease"/>
            <person name="Wu L."/>
            <person name="Ma J."/>
        </authorList>
    </citation>
    <scope>NUCLEOTIDE SEQUENCE [LARGE SCALE GENOMIC DNA]</scope>
    <source>
        <strain evidence="2">CCM 7480</strain>
    </source>
</reference>
<accession>A0ABV7PTB9</accession>
<dbReference type="Proteomes" id="UP001595665">
    <property type="component" value="Unassembled WGS sequence"/>
</dbReference>
<sequence>MFVRSRDEKHARILKQAGATVVVPETLEASLQLSAFVLEAMGLDERVVDGIVDRERDCSWPSCWARRTGDPPRPAIIGARRTW</sequence>
<gene>
    <name evidence="1" type="ORF">ACFOPH_24840</name>
</gene>
<protein>
    <recommendedName>
        <fullName evidence="3">RCK N-terminal domain-containing protein</fullName>
    </recommendedName>
</protein>
<keyword evidence="2" id="KW-1185">Reference proteome</keyword>
<dbReference type="EMBL" id="JBHRVV010000001">
    <property type="protein sequence ID" value="MFC3461440.1"/>
    <property type="molecule type" value="Genomic_DNA"/>
</dbReference>
<dbReference type="RefSeq" id="WP_379737832.1">
    <property type="nucleotide sequence ID" value="NZ_JBHRVV010000001.1"/>
</dbReference>
<evidence type="ECO:0000313" key="1">
    <source>
        <dbReference type="EMBL" id="MFC3461440.1"/>
    </source>
</evidence>
<proteinExistence type="predicted"/>
<comment type="caution">
    <text evidence="1">The sequence shown here is derived from an EMBL/GenBank/DDBJ whole genome shotgun (WGS) entry which is preliminary data.</text>
</comment>
<name>A0ABV7PTB9_9BURK</name>
<evidence type="ECO:0008006" key="3">
    <source>
        <dbReference type="Google" id="ProtNLM"/>
    </source>
</evidence>
<dbReference type="Gene3D" id="3.40.50.720">
    <property type="entry name" value="NAD(P)-binding Rossmann-like Domain"/>
    <property type="match status" value="1"/>
</dbReference>
<evidence type="ECO:0000313" key="2">
    <source>
        <dbReference type="Proteomes" id="UP001595665"/>
    </source>
</evidence>
<organism evidence="1 2">
    <name type="scientific">Massilia haematophila</name>
    <dbReference type="NCBI Taxonomy" id="457923"/>
    <lineage>
        <taxon>Bacteria</taxon>
        <taxon>Pseudomonadati</taxon>
        <taxon>Pseudomonadota</taxon>
        <taxon>Betaproteobacteria</taxon>
        <taxon>Burkholderiales</taxon>
        <taxon>Oxalobacteraceae</taxon>
        <taxon>Telluria group</taxon>
        <taxon>Massilia</taxon>
    </lineage>
</organism>